<organism evidence="1">
    <name type="scientific">marine metagenome</name>
    <dbReference type="NCBI Taxonomy" id="408172"/>
    <lineage>
        <taxon>unclassified sequences</taxon>
        <taxon>metagenomes</taxon>
        <taxon>ecological metagenomes</taxon>
    </lineage>
</organism>
<evidence type="ECO:0000313" key="1">
    <source>
        <dbReference type="EMBL" id="SVE10367.1"/>
    </source>
</evidence>
<accession>A0A383ARC2</accession>
<sequence>MNKKSVVWTSPRRVKMGFLNNTSVTVDAILTKKGRELLARGQDEFKITKFALADDEIDYTLWDTAHPKGTDYY</sequence>
<dbReference type="EMBL" id="UINC01194329">
    <property type="protein sequence ID" value="SVE10367.1"/>
    <property type="molecule type" value="Genomic_DNA"/>
</dbReference>
<gene>
    <name evidence="1" type="ORF">METZ01_LOCUS463221</name>
</gene>
<reference evidence="1" key="1">
    <citation type="submission" date="2018-05" db="EMBL/GenBank/DDBJ databases">
        <authorList>
            <person name="Lanie J.A."/>
            <person name="Ng W.-L."/>
            <person name="Kazmierczak K.M."/>
            <person name="Andrzejewski T.M."/>
            <person name="Davidsen T.M."/>
            <person name="Wayne K.J."/>
            <person name="Tettelin H."/>
            <person name="Glass J.I."/>
            <person name="Rusch D."/>
            <person name="Podicherti R."/>
            <person name="Tsui H.-C.T."/>
            <person name="Winkler M.E."/>
        </authorList>
    </citation>
    <scope>NUCLEOTIDE SEQUENCE</scope>
</reference>
<proteinExistence type="predicted"/>
<name>A0A383ARC2_9ZZZZ</name>
<dbReference type="AlphaFoldDB" id="A0A383ARC2"/>
<protein>
    <submittedName>
        <fullName evidence="1">Uncharacterized protein</fullName>
    </submittedName>
</protein>
<feature type="non-terminal residue" evidence="1">
    <location>
        <position position="73"/>
    </location>
</feature>